<dbReference type="Proteomes" id="UP000762676">
    <property type="component" value="Unassembled WGS sequence"/>
</dbReference>
<dbReference type="AlphaFoldDB" id="A0AAV4ETD6"/>
<dbReference type="EMBL" id="BMAT01003865">
    <property type="protein sequence ID" value="GFR63880.1"/>
    <property type="molecule type" value="Genomic_DNA"/>
</dbReference>
<name>A0AAV4ETD6_9GAST</name>
<gene>
    <name evidence="2" type="ORF">ElyMa_001907600</name>
</gene>
<reference evidence="2 3" key="1">
    <citation type="journal article" date="2021" name="Elife">
        <title>Chloroplast acquisition without the gene transfer in kleptoplastic sea slugs, Plakobranchus ocellatus.</title>
        <authorList>
            <person name="Maeda T."/>
            <person name="Takahashi S."/>
            <person name="Yoshida T."/>
            <person name="Shimamura S."/>
            <person name="Takaki Y."/>
            <person name="Nagai Y."/>
            <person name="Toyoda A."/>
            <person name="Suzuki Y."/>
            <person name="Arimoto A."/>
            <person name="Ishii H."/>
            <person name="Satoh N."/>
            <person name="Nishiyama T."/>
            <person name="Hasebe M."/>
            <person name="Maruyama T."/>
            <person name="Minagawa J."/>
            <person name="Obokata J."/>
            <person name="Shigenobu S."/>
        </authorList>
    </citation>
    <scope>NUCLEOTIDE SEQUENCE [LARGE SCALE GENOMIC DNA]</scope>
</reference>
<feature type="compositionally biased region" description="Polar residues" evidence="1">
    <location>
        <begin position="38"/>
        <end position="48"/>
    </location>
</feature>
<protein>
    <recommendedName>
        <fullName evidence="4">Phorbol-ester/DAG-type domain-containing protein</fullName>
    </recommendedName>
</protein>
<keyword evidence="3" id="KW-1185">Reference proteome</keyword>
<organism evidence="2 3">
    <name type="scientific">Elysia marginata</name>
    <dbReference type="NCBI Taxonomy" id="1093978"/>
    <lineage>
        <taxon>Eukaryota</taxon>
        <taxon>Metazoa</taxon>
        <taxon>Spiralia</taxon>
        <taxon>Lophotrochozoa</taxon>
        <taxon>Mollusca</taxon>
        <taxon>Gastropoda</taxon>
        <taxon>Heterobranchia</taxon>
        <taxon>Euthyneura</taxon>
        <taxon>Panpulmonata</taxon>
        <taxon>Sacoglossa</taxon>
        <taxon>Placobranchoidea</taxon>
        <taxon>Plakobranchidae</taxon>
        <taxon>Elysia</taxon>
    </lineage>
</organism>
<evidence type="ECO:0000256" key="1">
    <source>
        <dbReference type="SAM" id="MobiDB-lite"/>
    </source>
</evidence>
<evidence type="ECO:0000313" key="3">
    <source>
        <dbReference type="Proteomes" id="UP000762676"/>
    </source>
</evidence>
<evidence type="ECO:0008006" key="4">
    <source>
        <dbReference type="Google" id="ProtNLM"/>
    </source>
</evidence>
<feature type="region of interest" description="Disordered" evidence="1">
    <location>
        <begin position="38"/>
        <end position="72"/>
    </location>
</feature>
<accession>A0AAV4ETD6</accession>
<sequence>MRTIDFKRAFCRGPAPYRHGIVQRPWFTKKYSPQLNAQRTLSPTQLSSPCGRKQSIGSPSLPPPNLEPAPAQHLLKKLSGKSGKEEANCVVCSTTFKVKWERIWCVVCQVDVHQYCEVSHPGNLP</sequence>
<evidence type="ECO:0000313" key="2">
    <source>
        <dbReference type="EMBL" id="GFR63880.1"/>
    </source>
</evidence>
<proteinExistence type="predicted"/>
<comment type="caution">
    <text evidence="2">The sequence shown here is derived from an EMBL/GenBank/DDBJ whole genome shotgun (WGS) entry which is preliminary data.</text>
</comment>